<organism evidence="3 4">
    <name type="scientific">Clohesyomyces aquaticus</name>
    <dbReference type="NCBI Taxonomy" id="1231657"/>
    <lineage>
        <taxon>Eukaryota</taxon>
        <taxon>Fungi</taxon>
        <taxon>Dikarya</taxon>
        <taxon>Ascomycota</taxon>
        <taxon>Pezizomycotina</taxon>
        <taxon>Dothideomycetes</taxon>
        <taxon>Pleosporomycetidae</taxon>
        <taxon>Pleosporales</taxon>
        <taxon>Lindgomycetaceae</taxon>
        <taxon>Clohesyomyces</taxon>
    </lineage>
</organism>
<feature type="transmembrane region" description="Helical" evidence="1">
    <location>
        <begin position="134"/>
        <end position="151"/>
    </location>
</feature>
<keyword evidence="4" id="KW-1185">Reference proteome</keyword>
<dbReference type="EMBL" id="MCFA01000016">
    <property type="protein sequence ID" value="ORY16814.1"/>
    <property type="molecule type" value="Genomic_DNA"/>
</dbReference>
<dbReference type="AlphaFoldDB" id="A0A1Y2A2Y6"/>
<gene>
    <name evidence="3" type="ORF">BCR34DRAFT_87406</name>
</gene>
<evidence type="ECO:0000313" key="3">
    <source>
        <dbReference type="EMBL" id="ORY16814.1"/>
    </source>
</evidence>
<evidence type="ECO:0000256" key="1">
    <source>
        <dbReference type="SAM" id="Phobius"/>
    </source>
</evidence>
<reference evidence="3 4" key="1">
    <citation type="submission" date="2016-07" db="EMBL/GenBank/DDBJ databases">
        <title>Pervasive Adenine N6-methylation of Active Genes in Fungi.</title>
        <authorList>
            <consortium name="DOE Joint Genome Institute"/>
            <person name="Mondo S.J."/>
            <person name="Dannebaum R.O."/>
            <person name="Kuo R.C."/>
            <person name="Labutti K."/>
            <person name="Haridas S."/>
            <person name="Kuo A."/>
            <person name="Salamov A."/>
            <person name="Ahrendt S.R."/>
            <person name="Lipzen A."/>
            <person name="Sullivan W."/>
            <person name="Andreopoulos W.B."/>
            <person name="Clum A."/>
            <person name="Lindquist E."/>
            <person name="Daum C."/>
            <person name="Ramamoorthy G.K."/>
            <person name="Gryganskyi A."/>
            <person name="Culley D."/>
            <person name="Magnuson J.K."/>
            <person name="James T.Y."/>
            <person name="O'Malley M.A."/>
            <person name="Stajich J.E."/>
            <person name="Spatafora J.W."/>
            <person name="Visel A."/>
            <person name="Grigoriev I.V."/>
        </authorList>
    </citation>
    <scope>NUCLEOTIDE SEQUENCE [LARGE SCALE GENOMIC DNA]</scope>
    <source>
        <strain evidence="3 4">CBS 115471</strain>
    </source>
</reference>
<name>A0A1Y2A2Y6_9PLEO</name>
<dbReference type="InterPro" id="IPR046623">
    <property type="entry name" value="DUF6536"/>
</dbReference>
<proteinExistence type="predicted"/>
<sequence length="161" mass="17851">MSFPYSTPEEPARARRRDRLLGSSWAVAAFASAAFVVFTLNLACSVWAILRFPPKHDIGTVYDGDCQVSARIVLWIHVARNAMSAVLLSGSSYCMQRLMVPSRYHIDKAHANGIWLDIGIPSIRNLRVVGYTNVLLYFLLALSSVPLHFLVSQPTNTTSPT</sequence>
<dbReference type="PANTHER" id="PTHR35395">
    <property type="entry name" value="DUF6536 DOMAIN-CONTAINING PROTEIN"/>
    <property type="match status" value="1"/>
</dbReference>
<dbReference type="Proteomes" id="UP000193144">
    <property type="component" value="Unassembled WGS sequence"/>
</dbReference>
<keyword evidence="1" id="KW-1133">Transmembrane helix</keyword>
<evidence type="ECO:0000259" key="2">
    <source>
        <dbReference type="Pfam" id="PF20163"/>
    </source>
</evidence>
<feature type="transmembrane region" description="Helical" evidence="1">
    <location>
        <begin position="72"/>
        <end position="95"/>
    </location>
</feature>
<accession>A0A1Y2A2Y6</accession>
<comment type="caution">
    <text evidence="3">The sequence shown here is derived from an EMBL/GenBank/DDBJ whole genome shotgun (WGS) entry which is preliminary data.</text>
</comment>
<keyword evidence="1" id="KW-0472">Membrane</keyword>
<feature type="transmembrane region" description="Helical" evidence="1">
    <location>
        <begin position="25"/>
        <end position="52"/>
    </location>
</feature>
<keyword evidence="1" id="KW-0812">Transmembrane</keyword>
<dbReference type="STRING" id="1231657.A0A1Y2A2Y6"/>
<dbReference type="Pfam" id="PF20163">
    <property type="entry name" value="DUF6536"/>
    <property type="match status" value="1"/>
</dbReference>
<dbReference type="PANTHER" id="PTHR35395:SF1">
    <property type="entry name" value="DUF6536 DOMAIN-CONTAINING PROTEIN"/>
    <property type="match status" value="1"/>
</dbReference>
<evidence type="ECO:0000313" key="4">
    <source>
        <dbReference type="Proteomes" id="UP000193144"/>
    </source>
</evidence>
<dbReference type="OrthoDB" id="5429634at2759"/>
<protein>
    <recommendedName>
        <fullName evidence="2">DUF6536 domain-containing protein</fullName>
    </recommendedName>
</protein>
<feature type="domain" description="DUF6536" evidence="2">
    <location>
        <begin position="27"/>
        <end position="150"/>
    </location>
</feature>